<accession>A0A2I2FPH6</accession>
<feature type="transmembrane region" description="Helical" evidence="1">
    <location>
        <begin position="21"/>
        <end position="37"/>
    </location>
</feature>
<dbReference type="GeneID" id="36527566"/>
<name>A0A2I2FPH6_ASPCN</name>
<gene>
    <name evidence="2" type="ORF">BDW47DRAFT_97352</name>
</gene>
<keyword evidence="1" id="KW-0812">Transmembrane</keyword>
<protein>
    <submittedName>
        <fullName evidence="2">Uncharacterized protein</fullName>
    </submittedName>
</protein>
<keyword evidence="1" id="KW-0472">Membrane</keyword>
<dbReference type="EMBL" id="KZ559117">
    <property type="protein sequence ID" value="PLB42529.1"/>
    <property type="molecule type" value="Genomic_DNA"/>
</dbReference>
<dbReference type="RefSeq" id="XP_024676541.1">
    <property type="nucleotide sequence ID" value="XM_024820406.1"/>
</dbReference>
<feature type="transmembrane region" description="Helical" evidence="1">
    <location>
        <begin position="43"/>
        <end position="66"/>
    </location>
</feature>
<evidence type="ECO:0000256" key="1">
    <source>
        <dbReference type="SAM" id="Phobius"/>
    </source>
</evidence>
<proteinExistence type="predicted"/>
<keyword evidence="1" id="KW-1133">Transmembrane helix</keyword>
<evidence type="ECO:0000313" key="2">
    <source>
        <dbReference type="EMBL" id="PLB42529.1"/>
    </source>
</evidence>
<reference evidence="2 3" key="1">
    <citation type="submission" date="2017-12" db="EMBL/GenBank/DDBJ databases">
        <authorList>
            <consortium name="DOE Joint Genome Institute"/>
            <person name="Haridas S."/>
            <person name="Kjaerbolling I."/>
            <person name="Vesth T.C."/>
            <person name="Frisvad J.C."/>
            <person name="Nybo J.L."/>
            <person name="Theobald S."/>
            <person name="Kuo A."/>
            <person name="Bowyer P."/>
            <person name="Matsuda Y."/>
            <person name="Mondo S."/>
            <person name="Lyhne E.K."/>
            <person name="Kogle M.E."/>
            <person name="Clum A."/>
            <person name="Lipzen A."/>
            <person name="Salamov A."/>
            <person name="Ngan C.Y."/>
            <person name="Daum C."/>
            <person name="Chiniquy J."/>
            <person name="Barry K."/>
            <person name="LaButti K."/>
            <person name="Simmons B.A."/>
            <person name="Magnuson J.K."/>
            <person name="Mortensen U.H."/>
            <person name="Larsen T.O."/>
            <person name="Grigoriev I.V."/>
            <person name="Baker S.E."/>
            <person name="Andersen M.R."/>
            <person name="Nordberg H.P."/>
            <person name="Cantor M.N."/>
            <person name="Hua S.X."/>
        </authorList>
    </citation>
    <scope>NUCLEOTIDE SEQUENCE [LARGE SCALE GENOMIC DNA]</scope>
    <source>
        <strain evidence="2 3">CBS 102.13</strain>
    </source>
</reference>
<keyword evidence="3" id="KW-1185">Reference proteome</keyword>
<dbReference type="AlphaFoldDB" id="A0A2I2FPH6"/>
<organism evidence="2 3">
    <name type="scientific">Aspergillus candidus</name>
    <dbReference type="NCBI Taxonomy" id="41067"/>
    <lineage>
        <taxon>Eukaryota</taxon>
        <taxon>Fungi</taxon>
        <taxon>Dikarya</taxon>
        <taxon>Ascomycota</taxon>
        <taxon>Pezizomycotina</taxon>
        <taxon>Eurotiomycetes</taxon>
        <taxon>Eurotiomycetidae</taxon>
        <taxon>Eurotiales</taxon>
        <taxon>Aspergillaceae</taxon>
        <taxon>Aspergillus</taxon>
        <taxon>Aspergillus subgen. Circumdati</taxon>
    </lineage>
</organism>
<sequence>MRERAGSEGGLDGEDCKGKSELVLLVWMLVGLGLYTFMHLNSVYHACMHACMHCLRCLWVVVSWFYSLKRMKERRV</sequence>
<dbReference type="Proteomes" id="UP000234585">
    <property type="component" value="Unassembled WGS sequence"/>
</dbReference>
<evidence type="ECO:0000313" key="3">
    <source>
        <dbReference type="Proteomes" id="UP000234585"/>
    </source>
</evidence>